<comment type="subcellular location">
    <subcellularLocation>
        <location evidence="9">Cell membrane</location>
        <topology evidence="9">Single-pass membrane protein</topology>
    </subcellularLocation>
    <subcellularLocation>
        <location evidence="1">Membrane</location>
    </subcellularLocation>
</comment>
<organism evidence="11 12">
    <name type="scientific">Heliobacterium mobile</name>
    <name type="common">Heliobacillus mobilis</name>
    <dbReference type="NCBI Taxonomy" id="28064"/>
    <lineage>
        <taxon>Bacteria</taxon>
        <taxon>Bacillati</taxon>
        <taxon>Bacillota</taxon>
        <taxon>Clostridia</taxon>
        <taxon>Eubacteriales</taxon>
        <taxon>Heliobacteriaceae</taxon>
        <taxon>Heliobacterium</taxon>
    </lineage>
</organism>
<dbReference type="GO" id="GO:0043952">
    <property type="term" value="P:protein transport by the Sec complex"/>
    <property type="evidence" value="ECO:0007669"/>
    <property type="project" value="UniProtKB-UniRule"/>
</dbReference>
<evidence type="ECO:0000256" key="1">
    <source>
        <dbReference type="ARBA" id="ARBA00004370"/>
    </source>
</evidence>
<dbReference type="PANTHER" id="PTHR33910:SF1">
    <property type="entry name" value="PROTEIN TRANSLOCASE SUBUNIT SECE"/>
    <property type="match status" value="1"/>
</dbReference>
<dbReference type="PANTHER" id="PTHR33910">
    <property type="entry name" value="PROTEIN TRANSLOCASE SUBUNIT SECE"/>
    <property type="match status" value="1"/>
</dbReference>
<evidence type="ECO:0000313" key="12">
    <source>
        <dbReference type="Proteomes" id="UP000430670"/>
    </source>
</evidence>
<dbReference type="InterPro" id="IPR038379">
    <property type="entry name" value="SecE_sf"/>
</dbReference>
<dbReference type="HAMAP" id="MF_00422">
    <property type="entry name" value="SecE"/>
    <property type="match status" value="1"/>
</dbReference>
<evidence type="ECO:0000256" key="7">
    <source>
        <dbReference type="ARBA" id="ARBA00023010"/>
    </source>
</evidence>
<evidence type="ECO:0000256" key="6">
    <source>
        <dbReference type="ARBA" id="ARBA00022989"/>
    </source>
</evidence>
<dbReference type="Proteomes" id="UP000430670">
    <property type="component" value="Unassembled WGS sequence"/>
</dbReference>
<keyword evidence="5 9" id="KW-0653">Protein transport</keyword>
<keyword evidence="4 9" id="KW-0812">Transmembrane</keyword>
<gene>
    <name evidence="9 11" type="primary">secE</name>
    <name evidence="11" type="ORF">GJ688_10950</name>
</gene>
<dbReference type="GO" id="GO:0005886">
    <property type="term" value="C:plasma membrane"/>
    <property type="evidence" value="ECO:0007669"/>
    <property type="project" value="UniProtKB-SubCell"/>
</dbReference>
<protein>
    <recommendedName>
        <fullName evidence="9">Protein translocase subunit SecE</fullName>
    </recommendedName>
</protein>
<sequence length="80" mass="8405">MTKGASTKEPAKKPAAAQSSSARSQDFAKGVANELKKVHWPTRQQVISYTGVVIASVVIVGVVIFLVDEALGLALGQLIK</sequence>
<dbReference type="EMBL" id="WNKU01000011">
    <property type="protein sequence ID" value="MTV49495.1"/>
    <property type="molecule type" value="Genomic_DNA"/>
</dbReference>
<reference evidence="11 12" key="1">
    <citation type="submission" date="2019-11" db="EMBL/GenBank/DDBJ databases">
        <title>Whole-genome sequence of a the green, strictly anaerobic photosynthetic bacterium Heliobacillus mobilis DSM 6151.</title>
        <authorList>
            <person name="Kyndt J.A."/>
            <person name="Meyer T.E."/>
        </authorList>
    </citation>
    <scope>NUCLEOTIDE SEQUENCE [LARGE SCALE GENOMIC DNA]</scope>
    <source>
        <strain evidence="11 12">DSM 6151</strain>
    </source>
</reference>
<accession>A0A6I3SL57</accession>
<keyword evidence="7 9" id="KW-0811">Translocation</keyword>
<name>A0A6I3SL57_HELMO</name>
<dbReference type="InterPro" id="IPR005807">
    <property type="entry name" value="SecE_bac"/>
</dbReference>
<dbReference type="Gene3D" id="1.20.5.1030">
    <property type="entry name" value="Preprotein translocase secy subunit"/>
    <property type="match status" value="1"/>
</dbReference>
<evidence type="ECO:0000256" key="3">
    <source>
        <dbReference type="ARBA" id="ARBA00022475"/>
    </source>
</evidence>
<keyword evidence="6 9" id="KW-1133">Transmembrane helix</keyword>
<dbReference type="PROSITE" id="PS01067">
    <property type="entry name" value="SECE_SEC61G"/>
    <property type="match status" value="1"/>
</dbReference>
<evidence type="ECO:0000256" key="9">
    <source>
        <dbReference type="HAMAP-Rule" id="MF_00422"/>
    </source>
</evidence>
<evidence type="ECO:0000256" key="4">
    <source>
        <dbReference type="ARBA" id="ARBA00022692"/>
    </source>
</evidence>
<feature type="region of interest" description="Disordered" evidence="10">
    <location>
        <begin position="1"/>
        <end position="25"/>
    </location>
</feature>
<dbReference type="GO" id="GO:0009306">
    <property type="term" value="P:protein secretion"/>
    <property type="evidence" value="ECO:0007669"/>
    <property type="project" value="UniProtKB-UniRule"/>
</dbReference>
<dbReference type="GO" id="GO:0006605">
    <property type="term" value="P:protein targeting"/>
    <property type="evidence" value="ECO:0007669"/>
    <property type="project" value="UniProtKB-UniRule"/>
</dbReference>
<evidence type="ECO:0000313" key="11">
    <source>
        <dbReference type="EMBL" id="MTV49495.1"/>
    </source>
</evidence>
<keyword evidence="3 9" id="KW-1003">Cell membrane</keyword>
<feature type="compositionally biased region" description="Low complexity" evidence="10">
    <location>
        <begin position="1"/>
        <end position="24"/>
    </location>
</feature>
<comment type="subunit">
    <text evidence="9">Component of the Sec protein translocase complex. Heterotrimer consisting of SecY, SecE and SecG subunits. The heterotrimers can form oligomers, although 1 heterotrimer is thought to be able to translocate proteins. Interacts with the ribosome. Interacts with SecDF, and other proteins may be involved. Interacts with SecA.</text>
</comment>
<feature type="transmembrane region" description="Helical" evidence="9">
    <location>
        <begin position="46"/>
        <end position="67"/>
    </location>
</feature>
<dbReference type="InterPro" id="IPR001901">
    <property type="entry name" value="Translocase_SecE/Sec61-g"/>
</dbReference>
<dbReference type="NCBIfam" id="TIGR00964">
    <property type="entry name" value="secE_bact"/>
    <property type="match status" value="1"/>
</dbReference>
<comment type="function">
    <text evidence="9">Essential subunit of the Sec protein translocation channel SecYEG. Clamps together the 2 halves of SecY. May contact the channel plug during translocation.</text>
</comment>
<proteinExistence type="inferred from homology"/>
<dbReference type="GO" id="GO:0008320">
    <property type="term" value="F:protein transmembrane transporter activity"/>
    <property type="evidence" value="ECO:0007669"/>
    <property type="project" value="UniProtKB-UniRule"/>
</dbReference>
<evidence type="ECO:0000256" key="5">
    <source>
        <dbReference type="ARBA" id="ARBA00022927"/>
    </source>
</evidence>
<evidence type="ECO:0000256" key="8">
    <source>
        <dbReference type="ARBA" id="ARBA00023136"/>
    </source>
</evidence>
<keyword evidence="8 9" id="KW-0472">Membrane</keyword>
<dbReference type="GO" id="GO:0065002">
    <property type="term" value="P:intracellular protein transmembrane transport"/>
    <property type="evidence" value="ECO:0007669"/>
    <property type="project" value="UniProtKB-UniRule"/>
</dbReference>
<dbReference type="Pfam" id="PF00584">
    <property type="entry name" value="SecE"/>
    <property type="match status" value="1"/>
</dbReference>
<comment type="similarity">
    <text evidence="9">Belongs to the SecE/SEC61-gamma family.</text>
</comment>
<keyword evidence="12" id="KW-1185">Reference proteome</keyword>
<evidence type="ECO:0000256" key="2">
    <source>
        <dbReference type="ARBA" id="ARBA00022448"/>
    </source>
</evidence>
<comment type="caution">
    <text evidence="11">The sequence shown here is derived from an EMBL/GenBank/DDBJ whole genome shotgun (WGS) entry which is preliminary data.</text>
</comment>
<keyword evidence="2 9" id="KW-0813">Transport</keyword>
<evidence type="ECO:0000256" key="10">
    <source>
        <dbReference type="SAM" id="MobiDB-lite"/>
    </source>
</evidence>
<dbReference type="AlphaFoldDB" id="A0A6I3SL57"/>